<keyword evidence="2" id="KW-1185">Reference proteome</keyword>
<gene>
    <name evidence="1" type="primary">jg21955</name>
    <name evidence="1" type="ORF">PAEG_LOCUS26383</name>
</gene>
<evidence type="ECO:0000313" key="1">
    <source>
        <dbReference type="EMBL" id="CAH2267902.1"/>
    </source>
</evidence>
<dbReference type="EMBL" id="CAKXAJ010026406">
    <property type="protein sequence ID" value="CAH2267902.1"/>
    <property type="molecule type" value="Genomic_DNA"/>
</dbReference>
<organism evidence="1 2">
    <name type="scientific">Pararge aegeria aegeria</name>
    <dbReference type="NCBI Taxonomy" id="348720"/>
    <lineage>
        <taxon>Eukaryota</taxon>
        <taxon>Metazoa</taxon>
        <taxon>Ecdysozoa</taxon>
        <taxon>Arthropoda</taxon>
        <taxon>Hexapoda</taxon>
        <taxon>Insecta</taxon>
        <taxon>Pterygota</taxon>
        <taxon>Neoptera</taxon>
        <taxon>Endopterygota</taxon>
        <taxon>Lepidoptera</taxon>
        <taxon>Glossata</taxon>
        <taxon>Ditrysia</taxon>
        <taxon>Papilionoidea</taxon>
        <taxon>Nymphalidae</taxon>
        <taxon>Satyrinae</taxon>
        <taxon>Satyrini</taxon>
        <taxon>Parargina</taxon>
        <taxon>Pararge</taxon>
    </lineage>
</organism>
<proteinExistence type="predicted"/>
<dbReference type="Proteomes" id="UP000838756">
    <property type="component" value="Unassembled WGS sequence"/>
</dbReference>
<dbReference type="AlphaFoldDB" id="A0A8S4SPN9"/>
<evidence type="ECO:0000313" key="2">
    <source>
        <dbReference type="Proteomes" id="UP000838756"/>
    </source>
</evidence>
<name>A0A8S4SPN9_9NEOP</name>
<reference evidence="1" key="1">
    <citation type="submission" date="2022-03" db="EMBL/GenBank/DDBJ databases">
        <authorList>
            <person name="Lindestad O."/>
        </authorList>
    </citation>
    <scope>NUCLEOTIDE SEQUENCE</scope>
</reference>
<protein>
    <submittedName>
        <fullName evidence="1">Jg21955 protein</fullName>
    </submittedName>
</protein>
<comment type="caution">
    <text evidence="1">The sequence shown here is derived from an EMBL/GenBank/DDBJ whole genome shotgun (WGS) entry which is preliminary data.</text>
</comment>
<accession>A0A8S4SPN9</accession>
<sequence>MEGDPPECKPWSINKSKLSKACKEHVRKCAAVSINERRWCKDSLACIYMVKNGLENEHTEVLLSGRKTQVVGVGIILCVRSPVSLVRCYSNQMRPRRAAPGRITPYPTPEVRLRYYWTCAVHEAVVLELY</sequence>